<gene>
    <name evidence="7" type="ORF">L1049_016826</name>
</gene>
<evidence type="ECO:0000256" key="1">
    <source>
        <dbReference type="ARBA" id="ARBA00009374"/>
    </source>
</evidence>
<dbReference type="InterPro" id="IPR044593">
    <property type="entry name" value="FLZ8/MARD1"/>
</dbReference>
<feature type="domain" description="FLZ-type" evidence="6">
    <location>
        <begin position="264"/>
        <end position="332"/>
    </location>
</feature>
<reference evidence="7 8" key="1">
    <citation type="journal article" date="2024" name="Plant J.">
        <title>Genome sequences and population genomics reveal climatic adaptation and genomic divergence between two closely related sweetgum species.</title>
        <authorList>
            <person name="Xu W.Q."/>
            <person name="Ren C.Q."/>
            <person name="Zhang X.Y."/>
            <person name="Comes H.P."/>
            <person name="Liu X.H."/>
            <person name="Li Y.G."/>
            <person name="Kettle C.J."/>
            <person name="Jalonen R."/>
            <person name="Gaisberger H."/>
            <person name="Ma Y.Z."/>
            <person name="Qiu Y.X."/>
        </authorList>
    </citation>
    <scope>NUCLEOTIDE SEQUENCE [LARGE SCALE GENOMIC DNA]</scope>
    <source>
        <strain evidence="7">Hangzhou</strain>
    </source>
</reference>
<proteinExistence type="inferred from homology"/>
<dbReference type="PROSITE" id="PS51795">
    <property type="entry name" value="ZF_FLZ"/>
    <property type="match status" value="1"/>
</dbReference>
<dbReference type="PANTHER" id="PTHR46443">
    <property type="entry name" value="FCS-LIKE ZINC FINGER 8"/>
    <property type="match status" value="1"/>
</dbReference>
<sequence>MLRKRSRATTSKQALMGEYGSLPSPTDKQTRHTSSFFSSPRSFTGFASKGFFETDSVMSPTSILDTKPFSSLRSSFWSDSNTPKPLEPEHRRHWEKLDSRGVGLGIVDVLSDEKSDDNLSKPESRMVLFGSQLKIQIPPLPPSVLSPAESPKSPVDFGIKTRNFQLGTFSPGLSPSSVKKSAFGSSNSGLETPNSPRVFAGCLSASEMELSEDYTCVIARGPNPRTTHIFDNCIVDSCCGVVGFSGSRKENGFFAGGSSYPSESFLSFCYTCKKSLGPGKDIYMYRLAQIALSNGIFTPSHDILYVNSKTFIWIYFFLKWKIEVGAFSFQLW</sequence>
<comment type="similarity">
    <text evidence="1">Belongs to the FLZ family.</text>
</comment>
<name>A0AAP0S0I9_LIQFO</name>
<evidence type="ECO:0000256" key="4">
    <source>
        <dbReference type="PROSITE-ProRule" id="PRU01131"/>
    </source>
</evidence>
<protein>
    <recommendedName>
        <fullName evidence="6">FLZ-type domain-containing protein</fullName>
    </recommendedName>
</protein>
<dbReference type="PANTHER" id="PTHR46443:SF21">
    <property type="entry name" value="FCS-LIKE ZINC FINGER 8"/>
    <property type="match status" value="1"/>
</dbReference>
<evidence type="ECO:0000256" key="3">
    <source>
        <dbReference type="ARBA" id="ARBA00022771"/>
    </source>
</evidence>
<dbReference type="GO" id="GO:0008270">
    <property type="term" value="F:zinc ion binding"/>
    <property type="evidence" value="ECO:0007669"/>
    <property type="project" value="UniProtKB-KW"/>
</dbReference>
<evidence type="ECO:0000259" key="6">
    <source>
        <dbReference type="PROSITE" id="PS51795"/>
    </source>
</evidence>
<evidence type="ECO:0000313" key="8">
    <source>
        <dbReference type="Proteomes" id="UP001415857"/>
    </source>
</evidence>
<dbReference type="InterPro" id="IPR007650">
    <property type="entry name" value="Zf-FLZ_dom"/>
</dbReference>
<keyword evidence="3" id="KW-0863">Zinc-finger</keyword>
<keyword evidence="3" id="KW-0862">Zinc</keyword>
<keyword evidence="2" id="KW-0479">Metal-binding</keyword>
<accession>A0AAP0S0I9</accession>
<evidence type="ECO:0000256" key="5">
    <source>
        <dbReference type="SAM" id="MobiDB-lite"/>
    </source>
</evidence>
<keyword evidence="8" id="KW-1185">Reference proteome</keyword>
<dbReference type="AlphaFoldDB" id="A0AAP0S0I9"/>
<dbReference type="Proteomes" id="UP001415857">
    <property type="component" value="Unassembled WGS sequence"/>
</dbReference>
<organism evidence="7 8">
    <name type="scientific">Liquidambar formosana</name>
    <name type="common">Formosan gum</name>
    <dbReference type="NCBI Taxonomy" id="63359"/>
    <lineage>
        <taxon>Eukaryota</taxon>
        <taxon>Viridiplantae</taxon>
        <taxon>Streptophyta</taxon>
        <taxon>Embryophyta</taxon>
        <taxon>Tracheophyta</taxon>
        <taxon>Spermatophyta</taxon>
        <taxon>Magnoliopsida</taxon>
        <taxon>eudicotyledons</taxon>
        <taxon>Gunneridae</taxon>
        <taxon>Pentapetalae</taxon>
        <taxon>Saxifragales</taxon>
        <taxon>Altingiaceae</taxon>
        <taxon>Liquidambar</taxon>
    </lineage>
</organism>
<feature type="region of interest" description="Disordered" evidence="5">
    <location>
        <begin position="1"/>
        <end position="37"/>
    </location>
</feature>
<evidence type="ECO:0000313" key="7">
    <source>
        <dbReference type="EMBL" id="KAK9288372.1"/>
    </source>
</evidence>
<comment type="caution">
    <text evidence="7">The sequence shown here is derived from an EMBL/GenBank/DDBJ whole genome shotgun (WGS) entry which is preliminary data.</text>
</comment>
<dbReference type="EMBL" id="JBBPBK010000003">
    <property type="protein sequence ID" value="KAK9288372.1"/>
    <property type="molecule type" value="Genomic_DNA"/>
</dbReference>
<dbReference type="Pfam" id="PF04570">
    <property type="entry name" value="zf-FLZ"/>
    <property type="match status" value="1"/>
</dbReference>
<feature type="zinc finger region" description="FLZ-type" evidence="4">
    <location>
        <begin position="264"/>
        <end position="332"/>
    </location>
</feature>
<evidence type="ECO:0000256" key="2">
    <source>
        <dbReference type="ARBA" id="ARBA00022723"/>
    </source>
</evidence>